<keyword evidence="2" id="KW-0472">Membrane</keyword>
<evidence type="ECO:0000256" key="1">
    <source>
        <dbReference type="SAM" id="MobiDB-lite"/>
    </source>
</evidence>
<feature type="signal peptide" evidence="3">
    <location>
        <begin position="1"/>
        <end position="15"/>
    </location>
</feature>
<evidence type="ECO:0000256" key="2">
    <source>
        <dbReference type="SAM" id="Phobius"/>
    </source>
</evidence>
<accession>A0A7S2XA87</accession>
<evidence type="ECO:0000256" key="3">
    <source>
        <dbReference type="SAM" id="SignalP"/>
    </source>
</evidence>
<keyword evidence="2" id="KW-1133">Transmembrane helix</keyword>
<dbReference type="InterPro" id="IPR011643">
    <property type="entry name" value="HCR1"/>
</dbReference>
<keyword evidence="2" id="KW-0812">Transmembrane</keyword>
<proteinExistence type="predicted"/>
<evidence type="ECO:0008006" key="5">
    <source>
        <dbReference type="Google" id="ProtNLM"/>
    </source>
</evidence>
<reference evidence="4" key="1">
    <citation type="submission" date="2021-01" db="EMBL/GenBank/DDBJ databases">
        <authorList>
            <person name="Corre E."/>
            <person name="Pelletier E."/>
            <person name="Niang G."/>
            <person name="Scheremetjew M."/>
            <person name="Finn R."/>
            <person name="Kale V."/>
            <person name="Holt S."/>
            <person name="Cochrane G."/>
            <person name="Meng A."/>
            <person name="Brown T."/>
            <person name="Cohen L."/>
        </authorList>
    </citation>
    <scope>NUCLEOTIDE SEQUENCE</scope>
    <source>
        <strain evidence="4">CCMP622</strain>
    </source>
</reference>
<organism evidence="4">
    <name type="scientific">Lotharella oceanica</name>
    <dbReference type="NCBI Taxonomy" id="641309"/>
    <lineage>
        <taxon>Eukaryota</taxon>
        <taxon>Sar</taxon>
        <taxon>Rhizaria</taxon>
        <taxon>Cercozoa</taxon>
        <taxon>Chlorarachniophyceae</taxon>
        <taxon>Lotharella</taxon>
    </lineage>
</organism>
<protein>
    <recommendedName>
        <fullName evidence="5">Chitosanase</fullName>
    </recommendedName>
</protein>
<dbReference type="AlphaFoldDB" id="A0A7S2XA87"/>
<feature type="region of interest" description="Disordered" evidence="1">
    <location>
        <begin position="416"/>
        <end position="439"/>
    </location>
</feature>
<dbReference type="EMBL" id="HBHP01008734">
    <property type="protein sequence ID" value="CAD9754907.1"/>
    <property type="molecule type" value="Transcribed_RNA"/>
</dbReference>
<gene>
    <name evidence="4" type="ORF">LSP00402_LOCUS5448</name>
</gene>
<keyword evidence="3" id="KW-0732">Signal</keyword>
<name>A0A7S2XA87_9EUKA</name>
<feature type="chain" id="PRO_5031186469" description="Chitosanase" evidence="3">
    <location>
        <begin position="16"/>
        <end position="439"/>
    </location>
</feature>
<feature type="transmembrane region" description="Helical" evidence="2">
    <location>
        <begin position="379"/>
        <end position="405"/>
    </location>
</feature>
<feature type="region of interest" description="Disordered" evidence="1">
    <location>
        <begin position="358"/>
        <end position="377"/>
    </location>
</feature>
<dbReference type="CDD" id="cd12087">
    <property type="entry name" value="TM_EGFR-like"/>
    <property type="match status" value="1"/>
</dbReference>
<sequence length="439" mass="46542">MLALLALSAASPARADQDVLAGFSPNTDVTQHSRIDLDQKNMETALAADDFMTAYRWYSVGGNSVKGSGANRTIQGFSTGAVPKMVGSKWMEVYARYHGTQGAPMYNYADVFTSDACLGQGQFAGVDQVAKKELCKKGSAYQNVWMYVVWEMQDAIDDCLGGDLSNNGAAVHAWDEAVAFYVGSLEGTDGSGAGVLGYALAEKRAPQFGTANSDGSAIVNAEVMDLFKDGQSKLLAGKCAEVETVRDKIVAQITVPLVQGALRYALLTDPAGPIRQGAKGQAEGWAFAIAVLPQINRCNPTVAAEIRENLQYPNPQGPMVDGYRYVKQQFESVYSCMGITCDSVGGLLNGNEGYFDGMEPCRDPSSSSSSNNDDDDDKLSGGAVAGIVIAVFVVLAALGGAAFWCGRRHEKHQTLLDQPKGKAVGGSSVMEEQKAQSAV</sequence>
<evidence type="ECO:0000313" key="4">
    <source>
        <dbReference type="EMBL" id="CAD9754907.1"/>
    </source>
</evidence>
<dbReference type="Pfam" id="PF07692">
    <property type="entry name" value="Fea1"/>
    <property type="match status" value="1"/>
</dbReference>